<reference evidence="2 3" key="1">
    <citation type="submission" date="2023-07" db="EMBL/GenBank/DDBJ databases">
        <authorList>
            <person name="Peeters C."/>
        </authorList>
    </citation>
    <scope>NUCLEOTIDE SEQUENCE [LARGE SCALE GENOMIC DNA]</scope>
    <source>
        <strain evidence="2 3">R-16034</strain>
    </source>
</reference>
<evidence type="ECO:0000313" key="2">
    <source>
        <dbReference type="EMBL" id="CAJ0744728.1"/>
    </source>
</evidence>
<keyword evidence="3" id="KW-1185">Reference proteome</keyword>
<keyword evidence="2" id="KW-0489">Methyltransferase</keyword>
<dbReference type="CDD" id="cd02440">
    <property type="entry name" value="AdoMet_MTases"/>
    <property type="match status" value="1"/>
</dbReference>
<dbReference type="EMBL" id="CATWHI010000009">
    <property type="protein sequence ID" value="CAJ0744728.1"/>
    <property type="molecule type" value="Genomic_DNA"/>
</dbReference>
<dbReference type="PANTHER" id="PTHR43591:SF24">
    <property type="entry name" value="2-METHOXY-6-POLYPRENYL-1,4-BENZOQUINOL METHYLASE, MITOCHONDRIAL"/>
    <property type="match status" value="1"/>
</dbReference>
<dbReference type="Pfam" id="PF08241">
    <property type="entry name" value="Methyltransf_11"/>
    <property type="match status" value="1"/>
</dbReference>
<evidence type="ECO:0000259" key="1">
    <source>
        <dbReference type="Pfam" id="PF08241"/>
    </source>
</evidence>
<accession>A0AB72X8B3</accession>
<dbReference type="Gene3D" id="3.40.50.150">
    <property type="entry name" value="Vaccinia Virus protein VP39"/>
    <property type="match status" value="1"/>
</dbReference>
<dbReference type="GO" id="GO:0043770">
    <property type="term" value="F:demethylmenaquinone methyltransferase activity"/>
    <property type="evidence" value="ECO:0007669"/>
    <property type="project" value="UniProtKB-EC"/>
</dbReference>
<evidence type="ECO:0000313" key="3">
    <source>
        <dbReference type="Proteomes" id="UP001189225"/>
    </source>
</evidence>
<dbReference type="AlphaFoldDB" id="A0AB72X8B3"/>
<dbReference type="GO" id="GO:0032259">
    <property type="term" value="P:methylation"/>
    <property type="evidence" value="ECO:0007669"/>
    <property type="project" value="UniProtKB-KW"/>
</dbReference>
<feature type="domain" description="Methyltransferase type 11" evidence="1">
    <location>
        <begin position="48"/>
        <end position="144"/>
    </location>
</feature>
<sequence>MMSAHGTDQVFSGSIPELYDTLLVPLIFAPYAQDMAARAAACQPQRVLEVAAGTGAVTRALAEALPATTEIVATDLNPPMLERAAAVGTCRPVTWQPADAQQLPFADGSFDLVICQFGVMFFPDRPKAFAEARRVLTPGGKLLFSVWDRIENNDFANAVTKALAKRFPENPPMFLARTPHGHYDPAPIQADARAGGFTAEVTYDVVSARSRTDTARTVATAYCQGTPVRAELEAIGGNALADATDVCTDALTARFGVGPVEGRIQAVMFSVTA</sequence>
<comment type="caution">
    <text evidence="2">The sequence shown here is derived from an EMBL/GenBank/DDBJ whole genome shotgun (WGS) entry which is preliminary data.</text>
</comment>
<name>A0AB72X8B3_9RALS</name>
<dbReference type="Proteomes" id="UP001189225">
    <property type="component" value="Unassembled WGS sequence"/>
</dbReference>
<dbReference type="SUPFAM" id="SSF53335">
    <property type="entry name" value="S-adenosyl-L-methionine-dependent methyltransferases"/>
    <property type="match status" value="1"/>
</dbReference>
<dbReference type="GO" id="GO:0008757">
    <property type="term" value="F:S-adenosylmethionine-dependent methyltransferase activity"/>
    <property type="evidence" value="ECO:0007669"/>
    <property type="project" value="InterPro"/>
</dbReference>
<dbReference type="InterPro" id="IPR029063">
    <property type="entry name" value="SAM-dependent_MTases_sf"/>
</dbReference>
<keyword evidence="2" id="KW-0808">Transferase</keyword>
<dbReference type="EC" id="2.1.1.163" evidence="2"/>
<dbReference type="InterPro" id="IPR013216">
    <property type="entry name" value="Methyltransf_11"/>
</dbReference>
<protein>
    <submittedName>
        <fullName evidence="2">2-methoxy-6-polyprenyl-1,4-benzoquinol methylase, mitochondrial</fullName>
        <ecNumber evidence="2">2.1.1.163</ecNumber>
    </submittedName>
</protein>
<organism evidence="2 3">
    <name type="scientific">Ralstonia edaphi</name>
    <dbReference type="NCBI Taxonomy" id="3058599"/>
    <lineage>
        <taxon>Bacteria</taxon>
        <taxon>Pseudomonadati</taxon>
        <taxon>Pseudomonadota</taxon>
        <taxon>Betaproteobacteria</taxon>
        <taxon>Burkholderiales</taxon>
        <taxon>Burkholderiaceae</taxon>
        <taxon>Ralstonia</taxon>
    </lineage>
</organism>
<dbReference type="PANTHER" id="PTHR43591">
    <property type="entry name" value="METHYLTRANSFERASE"/>
    <property type="match status" value="1"/>
</dbReference>
<gene>
    <name evidence="2" type="primary">COQ5_2</name>
    <name evidence="2" type="ORF">R16034_04754</name>
</gene>
<proteinExistence type="predicted"/>